<dbReference type="Proteomes" id="UP001201812">
    <property type="component" value="Unassembled WGS sequence"/>
</dbReference>
<name>A0AAD4QZG9_9BILA</name>
<organism evidence="1 2">
    <name type="scientific">Ditylenchus destructor</name>
    <dbReference type="NCBI Taxonomy" id="166010"/>
    <lineage>
        <taxon>Eukaryota</taxon>
        <taxon>Metazoa</taxon>
        <taxon>Ecdysozoa</taxon>
        <taxon>Nematoda</taxon>
        <taxon>Chromadorea</taxon>
        <taxon>Rhabditida</taxon>
        <taxon>Tylenchina</taxon>
        <taxon>Tylenchomorpha</taxon>
        <taxon>Sphaerularioidea</taxon>
        <taxon>Anguinidae</taxon>
        <taxon>Anguininae</taxon>
        <taxon>Ditylenchus</taxon>
    </lineage>
</organism>
<gene>
    <name evidence="1" type="ORF">DdX_10013</name>
</gene>
<evidence type="ECO:0000313" key="1">
    <source>
        <dbReference type="EMBL" id="KAI1711552.1"/>
    </source>
</evidence>
<proteinExistence type="predicted"/>
<dbReference type="AlphaFoldDB" id="A0AAD4QZG9"/>
<reference evidence="1" key="1">
    <citation type="submission" date="2022-01" db="EMBL/GenBank/DDBJ databases">
        <title>Genome Sequence Resource for Two Populations of Ditylenchus destructor, the Migratory Endoparasitic Phytonematode.</title>
        <authorList>
            <person name="Zhang H."/>
            <person name="Lin R."/>
            <person name="Xie B."/>
        </authorList>
    </citation>
    <scope>NUCLEOTIDE SEQUENCE</scope>
    <source>
        <strain evidence="1">BazhouSP</strain>
    </source>
</reference>
<dbReference type="EMBL" id="JAKKPZ010000021">
    <property type="protein sequence ID" value="KAI1711552.1"/>
    <property type="molecule type" value="Genomic_DNA"/>
</dbReference>
<accession>A0AAD4QZG9</accession>
<evidence type="ECO:0000313" key="2">
    <source>
        <dbReference type="Proteomes" id="UP001201812"/>
    </source>
</evidence>
<keyword evidence="2" id="KW-1185">Reference proteome</keyword>
<comment type="caution">
    <text evidence="1">The sequence shown here is derived from an EMBL/GenBank/DDBJ whole genome shotgun (WGS) entry which is preliminary data.</text>
</comment>
<sequence>MFSWMSPCQMRDLLAFFNRSELLDLSLTTHRVRRIIDAEFMRGPFIAFKSLKYSPFNIGPHHLVTMDDRIIKLHLYPEIMQHLLDSKFVRIQEVDITIYSGLPEIDWLEKCGHLWANGRLKIHRPEYSPYVNPTKELALSISQSPDLHVIWKGILRYLNVILTSPNTKTIEIIDSDILDKWDIPKDALLNFLFKRHRKNGPPRNVEIHGFECPEFAKAFEAIKERYFSIFAPAAFTLRWYNHNPDRNRSIVVFETKVIHPHTGDCLQYSRDPDGFTLDCAHAHNWL</sequence>
<protein>
    <submittedName>
        <fullName evidence="1">Uncharacterized protein</fullName>
    </submittedName>
</protein>